<feature type="compositionally biased region" description="Basic and acidic residues" evidence="4">
    <location>
        <begin position="71"/>
        <end position="94"/>
    </location>
</feature>
<evidence type="ECO:0000313" key="5">
    <source>
        <dbReference type="Proteomes" id="UP001652623"/>
    </source>
</evidence>
<reference evidence="6" key="1">
    <citation type="submission" date="2025-08" db="UniProtKB">
        <authorList>
            <consortium name="RefSeq"/>
        </authorList>
    </citation>
    <scope>IDENTIFICATION</scope>
    <source>
        <tissue evidence="6">Seedling</tissue>
    </source>
</reference>
<dbReference type="FunCoup" id="A0A6P4ADM5">
    <property type="interactions" value="3002"/>
</dbReference>
<proteinExistence type="inferred from homology"/>
<dbReference type="Pfam" id="PF04931">
    <property type="entry name" value="DNA_pol_phi"/>
    <property type="match status" value="1"/>
</dbReference>
<dbReference type="GO" id="GO:0005730">
    <property type="term" value="C:nucleolus"/>
    <property type="evidence" value="ECO:0007669"/>
    <property type="project" value="InterPro"/>
</dbReference>
<dbReference type="GO" id="GO:0003677">
    <property type="term" value="F:DNA binding"/>
    <property type="evidence" value="ECO:0007669"/>
    <property type="project" value="InterPro"/>
</dbReference>
<dbReference type="InterPro" id="IPR016024">
    <property type="entry name" value="ARM-type_fold"/>
</dbReference>
<evidence type="ECO:0000256" key="2">
    <source>
        <dbReference type="ARBA" id="ARBA00006809"/>
    </source>
</evidence>
<feature type="region of interest" description="Disordered" evidence="4">
    <location>
        <begin position="1"/>
        <end position="97"/>
    </location>
</feature>
<dbReference type="SUPFAM" id="SSF48371">
    <property type="entry name" value="ARM repeat"/>
    <property type="match status" value="1"/>
</dbReference>
<evidence type="ECO:0000256" key="4">
    <source>
        <dbReference type="SAM" id="MobiDB-lite"/>
    </source>
</evidence>
<feature type="region of interest" description="Disordered" evidence="4">
    <location>
        <begin position="880"/>
        <end position="961"/>
    </location>
</feature>
<name>A0A6P4ADM5_ZIZJJ</name>
<gene>
    <name evidence="6" type="primary">LOC107426757</name>
</gene>
<feature type="region of interest" description="Disordered" evidence="4">
    <location>
        <begin position="577"/>
        <end position="600"/>
    </location>
</feature>
<dbReference type="PANTHER" id="PTHR13213">
    <property type="entry name" value="MYB-BINDING PROTEIN 1A FAMILY MEMBER"/>
    <property type="match status" value="1"/>
</dbReference>
<sequence length="1294" mass="145648">MGSQKRSFDSVEVVEGELDAPTNEVVIKKKSKKKMKKEKGKGEEFVDGDNGPSEVPTSVKPMERKKKRKTLDKEKHRTAADNKKSEPKAMDVESKSNVFQESTLASSSSGGLPEFHIGVFKDLASADASIREAAAEALVTELQEVQKAYDRLDTKDLVEGGLKLEAQKDDGLNECAPSLRYAVRRLIRGVSSSRECARQGFALGLTVLIGVIPNIKVDSLLKLIVDSLEVNSSTKGQEARDCLLGRLFAYGALARSGRLVEEWISDRNTPYIKEFTSLLVSLAIKKRYLQEPSVSVILDLIEKLPREALENQVLKAPGVHEWFEGATEVGNPDALLLALKIHEKVSVDGAVFSKLLPNPFSPNKLFAVDHLSTLANCLKESTFCQPRVHSVWPVLVNILLPDIILQAEDAVSASNSLKKHKKSRKCSSSEEEIAKNLQSFIEVIIEGSLLLSSHDRKHLAFDVLLLLLPKLPASFVSIVLSYKLIQCLMDILSTKNSWLFKVAQHFLKELSDWVNNDDVRRVAVIVALQKHSYGKFDAITRTKTVKDLMADFQTESGCMLFIQNLLNMFVDESHVSEEPSDQSQTTDDNSEIGSVEDKDSIGANGNSDFLKSWIIESLPTILKYVKVDLEAKFRVQKEVLKFLAVQGLFTASLGSEVTSFELQEKFRWPKAATSTVLCRMCIEQLQLLLANAQKGEGSLALPNGLELNDLGSYFMRFLSTLRNIPSISLFRPLEDEEENILKKLQAMETSLSREERNCGLSGDANRLHALRYLLIQLLLQVLHRPREFLEAATDVIVYCRKAFPAPDLLDSSGEDDVDADEPAPTDVLVETFLSILVLPESPAPMRSAIEQVFKYFCGDITDDGLLHMLRVVKRNLDRHQVSESENDDDVDEDEEDFLEIKDDEVIDEETGETVESDDQTDDSEDVGGIEEVGKESSEDVGGIEEVEKESSEVPDDSDEEWDDETMFRIDNMLAQRCKEKMKQAGSETAQYQLEQFKLRVLSLLEIYLHENPDKPQVLVVYSNLLWALTNPQASESSEQLRQRIWGIIRKIIFNKKDHPKGEGVQLSTLESLLQKNLKLASKPIKRNIPANLSKKQSSSWNQRKVIASLAQNSTFWILKIIDAQNFPRSKLQRLFDIFQGVIVEYFNSKRSQIKSEFLKEIFQRRPWIGHHLFGFLLEKCASSKSEFRRVEALDLLTKILGTMGSSKGTDQDLLKKNVESHLSNLCHLMETLVENKPEKQPKRRQAEVRRFCGKIFRIISSLDLMESFLNTLNPNAHALCQSQLGDKFVKLKKA</sequence>
<evidence type="ECO:0000256" key="1">
    <source>
        <dbReference type="ARBA" id="ARBA00004123"/>
    </source>
</evidence>
<dbReference type="RefSeq" id="XP_015892511.1">
    <property type="nucleotide sequence ID" value="XM_016037025.4"/>
</dbReference>
<accession>A0A6P4ADM5</accession>
<feature type="compositionally biased region" description="Acidic residues" evidence="4">
    <location>
        <begin position="941"/>
        <end position="961"/>
    </location>
</feature>
<evidence type="ECO:0000256" key="3">
    <source>
        <dbReference type="ARBA" id="ARBA00023242"/>
    </source>
</evidence>
<dbReference type="GO" id="GO:0006355">
    <property type="term" value="P:regulation of DNA-templated transcription"/>
    <property type="evidence" value="ECO:0007669"/>
    <property type="project" value="InterPro"/>
</dbReference>
<comment type="similarity">
    <text evidence="2">Belongs to the MYBBP1A family.</text>
</comment>
<keyword evidence="3" id="KW-0539">Nucleus</keyword>
<dbReference type="PANTHER" id="PTHR13213:SF2">
    <property type="entry name" value="MYB-BINDING PROTEIN 1A"/>
    <property type="match status" value="1"/>
</dbReference>
<dbReference type="InParanoid" id="A0A6P4ADM5"/>
<feature type="compositionally biased region" description="Basic residues" evidence="4">
    <location>
        <begin position="28"/>
        <end position="39"/>
    </location>
</feature>
<protein>
    <submittedName>
        <fullName evidence="6">rDNA transcriptional regulator pol5</fullName>
    </submittedName>
</protein>
<feature type="compositionally biased region" description="Acidic residues" evidence="4">
    <location>
        <begin position="884"/>
        <end position="928"/>
    </location>
</feature>
<dbReference type="KEGG" id="zju:107426757"/>
<dbReference type="InterPro" id="IPR007015">
    <property type="entry name" value="DNA_pol_V/MYBBP1A"/>
</dbReference>
<comment type="subcellular location">
    <subcellularLocation>
        <location evidence="1">Nucleus</location>
    </subcellularLocation>
</comment>
<keyword evidence="5" id="KW-1185">Reference proteome</keyword>
<evidence type="ECO:0000313" key="6">
    <source>
        <dbReference type="RefSeq" id="XP_015892511.1"/>
    </source>
</evidence>
<dbReference type="GeneID" id="107426757"/>
<dbReference type="Proteomes" id="UP001652623">
    <property type="component" value="Chromosome 9"/>
</dbReference>
<organism evidence="5 6">
    <name type="scientific">Ziziphus jujuba</name>
    <name type="common">Chinese jujube</name>
    <name type="synonym">Ziziphus sativa</name>
    <dbReference type="NCBI Taxonomy" id="326968"/>
    <lineage>
        <taxon>Eukaryota</taxon>
        <taxon>Viridiplantae</taxon>
        <taxon>Streptophyta</taxon>
        <taxon>Embryophyta</taxon>
        <taxon>Tracheophyta</taxon>
        <taxon>Spermatophyta</taxon>
        <taxon>Magnoliopsida</taxon>
        <taxon>eudicotyledons</taxon>
        <taxon>Gunneridae</taxon>
        <taxon>Pentapetalae</taxon>
        <taxon>rosids</taxon>
        <taxon>fabids</taxon>
        <taxon>Rosales</taxon>
        <taxon>Rhamnaceae</taxon>
        <taxon>Paliureae</taxon>
        <taxon>Ziziphus</taxon>
    </lineage>
</organism>